<evidence type="ECO:0000313" key="2">
    <source>
        <dbReference type="Proteomes" id="UP000886501"/>
    </source>
</evidence>
<proteinExistence type="predicted"/>
<accession>A0ACB6Z2H3</accession>
<organism evidence="1 2">
    <name type="scientific">Thelephora ganbajun</name>
    <name type="common">Ganba fungus</name>
    <dbReference type="NCBI Taxonomy" id="370292"/>
    <lineage>
        <taxon>Eukaryota</taxon>
        <taxon>Fungi</taxon>
        <taxon>Dikarya</taxon>
        <taxon>Basidiomycota</taxon>
        <taxon>Agaricomycotina</taxon>
        <taxon>Agaricomycetes</taxon>
        <taxon>Thelephorales</taxon>
        <taxon>Thelephoraceae</taxon>
        <taxon>Thelephora</taxon>
    </lineage>
</organism>
<evidence type="ECO:0000313" key="1">
    <source>
        <dbReference type="EMBL" id="KAF9643714.1"/>
    </source>
</evidence>
<protein>
    <submittedName>
        <fullName evidence="1">S-adenosyl-L-methionine-dependent methyltransferase</fullName>
    </submittedName>
</protein>
<keyword evidence="1" id="KW-0808">Transferase</keyword>
<gene>
    <name evidence="1" type="ORF">BDM02DRAFT_3191299</name>
</gene>
<comment type="caution">
    <text evidence="1">The sequence shown here is derived from an EMBL/GenBank/DDBJ whole genome shotgun (WGS) entry which is preliminary data.</text>
</comment>
<dbReference type="EMBL" id="MU118193">
    <property type="protein sequence ID" value="KAF9643714.1"/>
    <property type="molecule type" value="Genomic_DNA"/>
</dbReference>
<keyword evidence="1" id="KW-0489">Methyltransferase</keyword>
<dbReference type="Proteomes" id="UP000886501">
    <property type="component" value="Unassembled WGS sequence"/>
</dbReference>
<reference evidence="1" key="2">
    <citation type="journal article" date="2020" name="Nat. Commun.">
        <title>Large-scale genome sequencing of mycorrhizal fungi provides insights into the early evolution of symbiotic traits.</title>
        <authorList>
            <person name="Miyauchi S."/>
            <person name="Kiss E."/>
            <person name="Kuo A."/>
            <person name="Drula E."/>
            <person name="Kohler A."/>
            <person name="Sanchez-Garcia M."/>
            <person name="Morin E."/>
            <person name="Andreopoulos B."/>
            <person name="Barry K.W."/>
            <person name="Bonito G."/>
            <person name="Buee M."/>
            <person name="Carver A."/>
            <person name="Chen C."/>
            <person name="Cichocki N."/>
            <person name="Clum A."/>
            <person name="Culley D."/>
            <person name="Crous P.W."/>
            <person name="Fauchery L."/>
            <person name="Girlanda M."/>
            <person name="Hayes R.D."/>
            <person name="Keri Z."/>
            <person name="LaButti K."/>
            <person name="Lipzen A."/>
            <person name="Lombard V."/>
            <person name="Magnuson J."/>
            <person name="Maillard F."/>
            <person name="Murat C."/>
            <person name="Nolan M."/>
            <person name="Ohm R.A."/>
            <person name="Pangilinan J."/>
            <person name="Pereira M.F."/>
            <person name="Perotto S."/>
            <person name="Peter M."/>
            <person name="Pfister S."/>
            <person name="Riley R."/>
            <person name="Sitrit Y."/>
            <person name="Stielow J.B."/>
            <person name="Szollosi G."/>
            <person name="Zifcakova L."/>
            <person name="Stursova M."/>
            <person name="Spatafora J.W."/>
            <person name="Tedersoo L."/>
            <person name="Vaario L.M."/>
            <person name="Yamada A."/>
            <person name="Yan M."/>
            <person name="Wang P."/>
            <person name="Xu J."/>
            <person name="Bruns T."/>
            <person name="Baldrian P."/>
            <person name="Vilgalys R."/>
            <person name="Dunand C."/>
            <person name="Henrissat B."/>
            <person name="Grigoriev I.V."/>
            <person name="Hibbett D."/>
            <person name="Nagy L.G."/>
            <person name="Martin F.M."/>
        </authorList>
    </citation>
    <scope>NUCLEOTIDE SEQUENCE</scope>
    <source>
        <strain evidence="1">P2</strain>
    </source>
</reference>
<sequence length="216" mass="25223">MECLTSLCPQGSQIHTVRWTILTALQHRKTHFPRESDGGSFDWFKSYSDISYIIHELVPDKSARILMLGCGNSRLSEEMYDDGYKNITNVDYSSVVIDQMQRRHMTLRPGMEWMVADVRELPFTAGTFDVALDKGTMDAMMTTKGDVWDPPEQAIRDCNREVDDALRVLSPTGLFLYLTFGQPHFRKRYLSKRDTQLEVRQLGETFHYYFYILRRQ</sequence>
<reference evidence="1" key="1">
    <citation type="submission" date="2019-10" db="EMBL/GenBank/DDBJ databases">
        <authorList>
            <consortium name="DOE Joint Genome Institute"/>
            <person name="Kuo A."/>
            <person name="Miyauchi S."/>
            <person name="Kiss E."/>
            <person name="Drula E."/>
            <person name="Kohler A."/>
            <person name="Sanchez-Garcia M."/>
            <person name="Andreopoulos B."/>
            <person name="Barry K.W."/>
            <person name="Bonito G."/>
            <person name="Buee M."/>
            <person name="Carver A."/>
            <person name="Chen C."/>
            <person name="Cichocki N."/>
            <person name="Clum A."/>
            <person name="Culley D."/>
            <person name="Crous P.W."/>
            <person name="Fauchery L."/>
            <person name="Girlanda M."/>
            <person name="Hayes R."/>
            <person name="Keri Z."/>
            <person name="Labutti K."/>
            <person name="Lipzen A."/>
            <person name="Lombard V."/>
            <person name="Magnuson J."/>
            <person name="Maillard F."/>
            <person name="Morin E."/>
            <person name="Murat C."/>
            <person name="Nolan M."/>
            <person name="Ohm R."/>
            <person name="Pangilinan J."/>
            <person name="Pereira M."/>
            <person name="Perotto S."/>
            <person name="Peter M."/>
            <person name="Riley R."/>
            <person name="Sitrit Y."/>
            <person name="Stielow B."/>
            <person name="Szollosi G."/>
            <person name="Zifcakova L."/>
            <person name="Stursova M."/>
            <person name="Spatafora J.W."/>
            <person name="Tedersoo L."/>
            <person name="Vaario L.-M."/>
            <person name="Yamada A."/>
            <person name="Yan M."/>
            <person name="Wang P."/>
            <person name="Xu J."/>
            <person name="Bruns T."/>
            <person name="Baldrian P."/>
            <person name="Vilgalys R."/>
            <person name="Henrissat B."/>
            <person name="Grigoriev I.V."/>
            <person name="Hibbett D."/>
            <person name="Nagy L.G."/>
            <person name="Martin F.M."/>
        </authorList>
    </citation>
    <scope>NUCLEOTIDE SEQUENCE</scope>
    <source>
        <strain evidence="1">P2</strain>
    </source>
</reference>
<name>A0ACB6Z2H3_THEGA</name>
<keyword evidence="2" id="KW-1185">Reference proteome</keyword>